<accession>A0A816RJA2</accession>
<name>A0A816RJA2_BRANA</name>
<reference evidence="1" key="1">
    <citation type="submission" date="2021-01" db="EMBL/GenBank/DDBJ databases">
        <authorList>
            <consortium name="Genoscope - CEA"/>
            <person name="William W."/>
        </authorList>
    </citation>
    <scope>NUCLEOTIDE SEQUENCE</scope>
</reference>
<feature type="non-terminal residue" evidence="1">
    <location>
        <position position="1"/>
    </location>
</feature>
<evidence type="ECO:0000313" key="1">
    <source>
        <dbReference type="EMBL" id="CAF2071078.1"/>
    </source>
</evidence>
<dbReference type="Proteomes" id="UP001295469">
    <property type="component" value="Chromosome C01"/>
</dbReference>
<sequence>SFAFAPLLFRKKPQKFTGNKPLLSSQEIQDRSHSLPVEVTSEFLACHPTYHSVSCILNNPHN</sequence>
<dbReference type="AlphaFoldDB" id="A0A816RJA2"/>
<gene>
    <name evidence="1" type="ORF">DARMORV10_C01P18420.1</name>
</gene>
<organism evidence="1">
    <name type="scientific">Brassica napus</name>
    <name type="common">Rape</name>
    <dbReference type="NCBI Taxonomy" id="3708"/>
    <lineage>
        <taxon>Eukaryota</taxon>
        <taxon>Viridiplantae</taxon>
        <taxon>Streptophyta</taxon>
        <taxon>Embryophyta</taxon>
        <taxon>Tracheophyta</taxon>
        <taxon>Spermatophyta</taxon>
        <taxon>Magnoliopsida</taxon>
        <taxon>eudicotyledons</taxon>
        <taxon>Gunneridae</taxon>
        <taxon>Pentapetalae</taxon>
        <taxon>rosids</taxon>
        <taxon>malvids</taxon>
        <taxon>Brassicales</taxon>
        <taxon>Brassicaceae</taxon>
        <taxon>Brassiceae</taxon>
        <taxon>Brassica</taxon>
    </lineage>
</organism>
<protein>
    <submittedName>
        <fullName evidence="1">(rape) hypothetical protein</fullName>
    </submittedName>
</protein>
<dbReference type="EMBL" id="HG994365">
    <property type="protein sequence ID" value="CAF2071078.1"/>
    <property type="molecule type" value="Genomic_DNA"/>
</dbReference>
<proteinExistence type="predicted"/>